<dbReference type="Pfam" id="PF01258">
    <property type="entry name" value="zf-dskA_traR"/>
    <property type="match status" value="1"/>
</dbReference>
<comment type="caution">
    <text evidence="6">The sequence shown here is derived from an EMBL/GenBank/DDBJ whole genome shotgun (WGS) entry which is preliminary data.</text>
</comment>
<dbReference type="PANTHER" id="PTHR33823:SF4">
    <property type="entry name" value="GENERAL STRESS PROTEIN 16O"/>
    <property type="match status" value="1"/>
</dbReference>
<dbReference type="GO" id="GO:0008270">
    <property type="term" value="F:zinc ion binding"/>
    <property type="evidence" value="ECO:0007669"/>
    <property type="project" value="UniProtKB-KW"/>
</dbReference>
<proteinExistence type="predicted"/>
<dbReference type="PANTHER" id="PTHR33823">
    <property type="entry name" value="RNA POLYMERASE-BINDING TRANSCRIPTION FACTOR DKSA-RELATED"/>
    <property type="match status" value="1"/>
</dbReference>
<dbReference type="EMBL" id="LCDO01000003">
    <property type="protein sequence ID" value="KKS57096.1"/>
    <property type="molecule type" value="Genomic_DNA"/>
</dbReference>
<accession>A0A0G1CEW8</accession>
<protein>
    <submittedName>
        <fullName evidence="6">Transcriptional regulator, TraR/DksA family</fullName>
    </submittedName>
</protein>
<name>A0A0G1CEW8_9BACT</name>
<feature type="domain" description="Zinc finger DksA/TraR C4-type" evidence="5">
    <location>
        <begin position="95"/>
        <end position="125"/>
    </location>
</feature>
<evidence type="ECO:0000256" key="4">
    <source>
        <dbReference type="PROSITE-ProRule" id="PRU00510"/>
    </source>
</evidence>
<reference evidence="6 7" key="1">
    <citation type="journal article" date="2015" name="Nature">
        <title>rRNA introns, odd ribosomes, and small enigmatic genomes across a large radiation of phyla.</title>
        <authorList>
            <person name="Brown C.T."/>
            <person name="Hug L.A."/>
            <person name="Thomas B.C."/>
            <person name="Sharon I."/>
            <person name="Castelle C.J."/>
            <person name="Singh A."/>
            <person name="Wilkins M.J."/>
            <person name="Williams K.H."/>
            <person name="Banfield J.F."/>
        </authorList>
    </citation>
    <scope>NUCLEOTIDE SEQUENCE [LARGE SCALE GENOMIC DNA]</scope>
</reference>
<keyword evidence="3" id="KW-0862">Zinc</keyword>
<dbReference type="PROSITE" id="PS51128">
    <property type="entry name" value="ZF_DKSA_2"/>
    <property type="match status" value="1"/>
</dbReference>
<evidence type="ECO:0000313" key="7">
    <source>
        <dbReference type="Proteomes" id="UP000034837"/>
    </source>
</evidence>
<evidence type="ECO:0000313" key="6">
    <source>
        <dbReference type="EMBL" id="KKS57096.1"/>
    </source>
</evidence>
<dbReference type="AlphaFoldDB" id="A0A0G1CEW8"/>
<evidence type="ECO:0000256" key="2">
    <source>
        <dbReference type="ARBA" id="ARBA00022771"/>
    </source>
</evidence>
<keyword evidence="2" id="KW-0863">Zinc-finger</keyword>
<evidence type="ECO:0000256" key="3">
    <source>
        <dbReference type="ARBA" id="ARBA00022833"/>
    </source>
</evidence>
<evidence type="ECO:0000259" key="5">
    <source>
        <dbReference type="Pfam" id="PF01258"/>
    </source>
</evidence>
<organism evidence="6 7">
    <name type="scientific">Candidatus Magasanikbacteria bacterium GW2011_GWA2_42_32</name>
    <dbReference type="NCBI Taxonomy" id="1619039"/>
    <lineage>
        <taxon>Bacteria</taxon>
        <taxon>Candidatus Magasanikiibacteriota</taxon>
    </lineage>
</organism>
<dbReference type="Proteomes" id="UP000034837">
    <property type="component" value="Unassembled WGS sequence"/>
</dbReference>
<dbReference type="SUPFAM" id="SSF57716">
    <property type="entry name" value="Glucocorticoid receptor-like (DNA-binding domain)"/>
    <property type="match status" value="1"/>
</dbReference>
<gene>
    <name evidence="6" type="ORF">UV20_C0003G0036</name>
</gene>
<dbReference type="InterPro" id="IPR000962">
    <property type="entry name" value="Znf_DskA_TraR"/>
</dbReference>
<evidence type="ECO:0000256" key="1">
    <source>
        <dbReference type="ARBA" id="ARBA00022723"/>
    </source>
</evidence>
<dbReference type="SUPFAM" id="SSF109635">
    <property type="entry name" value="DnaK suppressor protein DksA, alpha-hairpin domain"/>
    <property type="match status" value="1"/>
</dbReference>
<dbReference type="InterPro" id="IPR037187">
    <property type="entry name" value="DnaK_N"/>
</dbReference>
<sequence length="132" mass="15173">MHNLAQVKVMDKKTLKNFEGLLLKEKKRLENELARFTKRNIHNAEDFDAKFPQYGDEEDENIQEVSTYSDYLALEKTVEKDLQDVNSALKKVKDGTYGICKYCGKPIPEKRLLARPSSTSCVSCKKLLTQEV</sequence>
<feature type="zinc finger region" description="dksA C4-type" evidence="4">
    <location>
        <begin position="100"/>
        <end position="124"/>
    </location>
</feature>
<dbReference type="Gene3D" id="1.20.120.910">
    <property type="entry name" value="DksA, coiled-coil domain"/>
    <property type="match status" value="1"/>
</dbReference>
<keyword evidence="1" id="KW-0479">Metal-binding</keyword>